<dbReference type="GO" id="GO:0043138">
    <property type="term" value="F:3'-5' DNA helicase activity"/>
    <property type="evidence" value="ECO:0007669"/>
    <property type="project" value="TreeGrafter"/>
</dbReference>
<keyword evidence="3" id="KW-0238">DNA-binding</keyword>
<gene>
    <name evidence="5" type="ORF">A3H71_01105</name>
</gene>
<dbReference type="GO" id="GO:0006270">
    <property type="term" value="P:DNA replication initiation"/>
    <property type="evidence" value="ECO:0007669"/>
    <property type="project" value="TreeGrafter"/>
</dbReference>
<dbReference type="PANTHER" id="PTHR30580:SF0">
    <property type="entry name" value="PRIMOSOMAL PROTEIN N"/>
    <property type="match status" value="1"/>
</dbReference>
<organism evidence="5 6">
    <name type="scientific">Candidatus Sungbacteria bacterium RIFCSPLOWO2_02_FULL_48_13b</name>
    <dbReference type="NCBI Taxonomy" id="1802283"/>
    <lineage>
        <taxon>Bacteria</taxon>
        <taxon>Candidatus Sungiibacteriota</taxon>
    </lineage>
</organism>
<comment type="caution">
    <text evidence="5">The sequence shown here is derived from an EMBL/GenBank/DDBJ whole genome shotgun (WGS) entry which is preliminary data.</text>
</comment>
<proteinExistence type="predicted"/>
<evidence type="ECO:0000256" key="1">
    <source>
        <dbReference type="ARBA" id="ARBA00022741"/>
    </source>
</evidence>
<keyword evidence="1" id="KW-0547">Nucleotide-binding</keyword>
<evidence type="ECO:0000313" key="6">
    <source>
        <dbReference type="Proteomes" id="UP000179052"/>
    </source>
</evidence>
<dbReference type="InterPro" id="IPR041236">
    <property type="entry name" value="PriA_C"/>
</dbReference>
<feature type="domain" description="Primosomal protein N C-terminal" evidence="4">
    <location>
        <begin position="51"/>
        <end position="143"/>
    </location>
</feature>
<dbReference type="PANTHER" id="PTHR30580">
    <property type="entry name" value="PRIMOSOMAL PROTEIN N"/>
    <property type="match status" value="1"/>
</dbReference>
<dbReference type="GO" id="GO:0006310">
    <property type="term" value="P:DNA recombination"/>
    <property type="evidence" value="ECO:0007669"/>
    <property type="project" value="TreeGrafter"/>
</dbReference>
<sequence>MLALIRGLAKKFFILQSYVKEPEMLRDLFHGTFEHFLEKELKDRKRFGYPPHSQLVKLTVRNLNRAVALRDVKDVYRNLNFLQTKLGPEAIEVSQPYPAYVEKQKNNFIFHILVKVLDLERADELKAALASAIPPHASIDADPATLL</sequence>
<dbReference type="GO" id="GO:0005524">
    <property type="term" value="F:ATP binding"/>
    <property type="evidence" value="ECO:0007669"/>
    <property type="project" value="UniProtKB-KW"/>
</dbReference>
<accession>A0A1G2LKY8</accession>
<dbReference type="EMBL" id="MHQV01000008">
    <property type="protein sequence ID" value="OHA11492.1"/>
    <property type="molecule type" value="Genomic_DNA"/>
</dbReference>
<evidence type="ECO:0000259" key="4">
    <source>
        <dbReference type="Pfam" id="PF18074"/>
    </source>
</evidence>
<name>A0A1G2LKY8_9BACT</name>
<evidence type="ECO:0000313" key="5">
    <source>
        <dbReference type="EMBL" id="OHA11492.1"/>
    </source>
</evidence>
<dbReference type="STRING" id="1802283.A3H71_01105"/>
<evidence type="ECO:0000256" key="2">
    <source>
        <dbReference type="ARBA" id="ARBA00022840"/>
    </source>
</evidence>
<keyword evidence="2" id="KW-0067">ATP-binding</keyword>
<protein>
    <recommendedName>
        <fullName evidence="4">Primosomal protein N C-terminal domain-containing protein</fullName>
    </recommendedName>
</protein>
<dbReference type="Pfam" id="PF18074">
    <property type="entry name" value="PriA_C"/>
    <property type="match status" value="1"/>
</dbReference>
<dbReference type="Proteomes" id="UP000179052">
    <property type="component" value="Unassembled WGS sequence"/>
</dbReference>
<evidence type="ECO:0000256" key="3">
    <source>
        <dbReference type="ARBA" id="ARBA00023125"/>
    </source>
</evidence>
<reference evidence="5 6" key="1">
    <citation type="journal article" date="2016" name="Nat. Commun.">
        <title>Thousands of microbial genomes shed light on interconnected biogeochemical processes in an aquifer system.</title>
        <authorList>
            <person name="Anantharaman K."/>
            <person name="Brown C.T."/>
            <person name="Hug L.A."/>
            <person name="Sharon I."/>
            <person name="Castelle C.J."/>
            <person name="Probst A.J."/>
            <person name="Thomas B.C."/>
            <person name="Singh A."/>
            <person name="Wilkins M.J."/>
            <person name="Karaoz U."/>
            <person name="Brodie E.L."/>
            <person name="Williams K.H."/>
            <person name="Hubbard S.S."/>
            <person name="Banfield J.F."/>
        </authorList>
    </citation>
    <scope>NUCLEOTIDE SEQUENCE [LARGE SCALE GENOMIC DNA]</scope>
</reference>
<dbReference type="GO" id="GO:0003677">
    <property type="term" value="F:DNA binding"/>
    <property type="evidence" value="ECO:0007669"/>
    <property type="project" value="UniProtKB-KW"/>
</dbReference>
<dbReference type="GO" id="GO:0006302">
    <property type="term" value="P:double-strand break repair"/>
    <property type="evidence" value="ECO:0007669"/>
    <property type="project" value="TreeGrafter"/>
</dbReference>
<dbReference type="AlphaFoldDB" id="A0A1G2LKY8"/>